<feature type="region of interest" description="Disordered" evidence="1">
    <location>
        <begin position="150"/>
        <end position="192"/>
    </location>
</feature>
<accession>A0A9Q3IUM5</accession>
<feature type="compositionally biased region" description="Polar residues" evidence="1">
    <location>
        <begin position="110"/>
        <end position="120"/>
    </location>
</feature>
<reference evidence="2" key="1">
    <citation type="submission" date="2021-03" db="EMBL/GenBank/DDBJ databases">
        <title>Draft genome sequence of rust myrtle Austropuccinia psidii MF-1, a brazilian biotype.</title>
        <authorList>
            <person name="Quecine M.C."/>
            <person name="Pachon D.M.R."/>
            <person name="Bonatelli M.L."/>
            <person name="Correr F.H."/>
            <person name="Franceschini L.M."/>
            <person name="Leite T.F."/>
            <person name="Margarido G.R.A."/>
            <person name="Almeida C.A."/>
            <person name="Ferrarezi J.A."/>
            <person name="Labate C.A."/>
        </authorList>
    </citation>
    <scope>NUCLEOTIDE SEQUENCE</scope>
    <source>
        <strain evidence="2">MF-1</strain>
    </source>
</reference>
<keyword evidence="3" id="KW-1185">Reference proteome</keyword>
<feature type="region of interest" description="Disordered" evidence="1">
    <location>
        <begin position="102"/>
        <end position="121"/>
    </location>
</feature>
<sequence length="272" mass="29924">MLADKHTRNACLLFDPSDHPARGVPTQDALTRTPFWFTMMKVFRSGNGPRDPKQANGNNSGQLALSHHPMVTSLLDRSEVIIWLMKDGDGKRTFELGPIVTMSCPPWDSNAKNKTQQDSPVQCMPCEQTLWQPTPGPSGTQWSEDLFRKPSQHNETPIPGPSPSSEPPEDVLTHEPEPEVAPTPSMEEPFGESHLHFFNSSQLFLTPPLPIFHSVIIIDNTPVGSPTPPPSTPSQDHPPIAAKNATASSPRCQAPLIPMMMLPRNSPTCDQH</sequence>
<dbReference type="EMBL" id="AVOT02055899">
    <property type="protein sequence ID" value="MBW0550347.1"/>
    <property type="molecule type" value="Genomic_DNA"/>
</dbReference>
<organism evidence="2 3">
    <name type="scientific">Austropuccinia psidii MF-1</name>
    <dbReference type="NCBI Taxonomy" id="1389203"/>
    <lineage>
        <taxon>Eukaryota</taxon>
        <taxon>Fungi</taxon>
        <taxon>Dikarya</taxon>
        <taxon>Basidiomycota</taxon>
        <taxon>Pucciniomycotina</taxon>
        <taxon>Pucciniomycetes</taxon>
        <taxon>Pucciniales</taxon>
        <taxon>Sphaerophragmiaceae</taxon>
        <taxon>Austropuccinia</taxon>
    </lineage>
</organism>
<proteinExistence type="predicted"/>
<dbReference type="AlphaFoldDB" id="A0A9Q3IUM5"/>
<feature type="region of interest" description="Disordered" evidence="1">
    <location>
        <begin position="223"/>
        <end position="250"/>
    </location>
</feature>
<dbReference type="Proteomes" id="UP000765509">
    <property type="component" value="Unassembled WGS sequence"/>
</dbReference>
<name>A0A9Q3IUM5_9BASI</name>
<comment type="caution">
    <text evidence="2">The sequence shown here is derived from an EMBL/GenBank/DDBJ whole genome shotgun (WGS) entry which is preliminary data.</text>
</comment>
<evidence type="ECO:0000313" key="3">
    <source>
        <dbReference type="Proteomes" id="UP000765509"/>
    </source>
</evidence>
<protein>
    <submittedName>
        <fullName evidence="2">Uncharacterized protein</fullName>
    </submittedName>
</protein>
<evidence type="ECO:0000313" key="2">
    <source>
        <dbReference type="EMBL" id="MBW0550347.1"/>
    </source>
</evidence>
<gene>
    <name evidence="2" type="ORF">O181_090062</name>
</gene>
<evidence type="ECO:0000256" key="1">
    <source>
        <dbReference type="SAM" id="MobiDB-lite"/>
    </source>
</evidence>